<reference evidence="2" key="1">
    <citation type="journal article" date="2020" name="Stud. Mycol.">
        <title>101 Dothideomycetes genomes: a test case for predicting lifestyles and emergence of pathogens.</title>
        <authorList>
            <person name="Haridas S."/>
            <person name="Albert R."/>
            <person name="Binder M."/>
            <person name="Bloem J."/>
            <person name="Labutti K."/>
            <person name="Salamov A."/>
            <person name="Andreopoulos B."/>
            <person name="Baker S."/>
            <person name="Barry K."/>
            <person name="Bills G."/>
            <person name="Bluhm B."/>
            <person name="Cannon C."/>
            <person name="Castanera R."/>
            <person name="Culley D."/>
            <person name="Daum C."/>
            <person name="Ezra D."/>
            <person name="Gonzalez J."/>
            <person name="Henrissat B."/>
            <person name="Kuo A."/>
            <person name="Liang C."/>
            <person name="Lipzen A."/>
            <person name="Lutzoni F."/>
            <person name="Magnuson J."/>
            <person name="Mondo S."/>
            <person name="Nolan M."/>
            <person name="Ohm R."/>
            <person name="Pangilinan J."/>
            <person name="Park H.-J."/>
            <person name="Ramirez L."/>
            <person name="Alfaro M."/>
            <person name="Sun H."/>
            <person name="Tritt A."/>
            <person name="Yoshinaga Y."/>
            <person name="Zwiers L.-H."/>
            <person name="Turgeon B."/>
            <person name="Goodwin S."/>
            <person name="Spatafora J."/>
            <person name="Crous P."/>
            <person name="Grigoriev I."/>
        </authorList>
    </citation>
    <scope>NUCLEOTIDE SEQUENCE</scope>
    <source>
        <strain evidence="2">CBS 122681</strain>
    </source>
</reference>
<accession>A0A6A6SQL5</accession>
<feature type="compositionally biased region" description="Polar residues" evidence="1">
    <location>
        <begin position="1150"/>
        <end position="1159"/>
    </location>
</feature>
<feature type="compositionally biased region" description="Low complexity" evidence="1">
    <location>
        <begin position="993"/>
        <end position="1010"/>
    </location>
</feature>
<feature type="compositionally biased region" description="Polar residues" evidence="1">
    <location>
        <begin position="590"/>
        <end position="600"/>
    </location>
</feature>
<feature type="compositionally biased region" description="Basic and acidic residues" evidence="1">
    <location>
        <begin position="1"/>
        <end position="16"/>
    </location>
</feature>
<dbReference type="EMBL" id="MU004466">
    <property type="protein sequence ID" value="KAF2650135.1"/>
    <property type="molecule type" value="Genomic_DNA"/>
</dbReference>
<feature type="compositionally biased region" description="Low complexity" evidence="1">
    <location>
        <begin position="829"/>
        <end position="845"/>
    </location>
</feature>
<feature type="region of interest" description="Disordered" evidence="1">
    <location>
        <begin position="1269"/>
        <end position="1299"/>
    </location>
</feature>
<protein>
    <submittedName>
        <fullName evidence="2">Uncharacterized protein</fullName>
    </submittedName>
</protein>
<feature type="compositionally biased region" description="Basic and acidic residues" evidence="1">
    <location>
        <begin position="1404"/>
        <end position="1415"/>
    </location>
</feature>
<feature type="region of interest" description="Disordered" evidence="1">
    <location>
        <begin position="582"/>
        <end position="602"/>
    </location>
</feature>
<feature type="compositionally biased region" description="Basic and acidic residues" evidence="1">
    <location>
        <begin position="1425"/>
        <end position="1434"/>
    </location>
</feature>
<feature type="compositionally biased region" description="Polar residues" evidence="1">
    <location>
        <begin position="43"/>
        <end position="53"/>
    </location>
</feature>
<feature type="region of interest" description="Disordered" evidence="1">
    <location>
        <begin position="1"/>
        <end position="204"/>
    </location>
</feature>
<dbReference type="Proteomes" id="UP000799324">
    <property type="component" value="Unassembled WGS sequence"/>
</dbReference>
<organism evidence="2 3">
    <name type="scientific">Lophiostoma macrostomum CBS 122681</name>
    <dbReference type="NCBI Taxonomy" id="1314788"/>
    <lineage>
        <taxon>Eukaryota</taxon>
        <taxon>Fungi</taxon>
        <taxon>Dikarya</taxon>
        <taxon>Ascomycota</taxon>
        <taxon>Pezizomycotina</taxon>
        <taxon>Dothideomycetes</taxon>
        <taxon>Pleosporomycetidae</taxon>
        <taxon>Pleosporales</taxon>
        <taxon>Lophiostomataceae</taxon>
        <taxon>Lophiostoma</taxon>
    </lineage>
</organism>
<feature type="compositionally biased region" description="Low complexity" evidence="1">
    <location>
        <begin position="1209"/>
        <end position="1230"/>
    </location>
</feature>
<feature type="compositionally biased region" description="Basic and acidic residues" evidence="1">
    <location>
        <begin position="265"/>
        <end position="281"/>
    </location>
</feature>
<keyword evidence="3" id="KW-1185">Reference proteome</keyword>
<proteinExistence type="predicted"/>
<evidence type="ECO:0000313" key="2">
    <source>
        <dbReference type="EMBL" id="KAF2650135.1"/>
    </source>
</evidence>
<feature type="compositionally biased region" description="Polar residues" evidence="1">
    <location>
        <begin position="395"/>
        <end position="426"/>
    </location>
</feature>
<feature type="compositionally biased region" description="Polar residues" evidence="1">
    <location>
        <begin position="801"/>
        <end position="818"/>
    </location>
</feature>
<feature type="region of interest" description="Disordered" evidence="1">
    <location>
        <begin position="939"/>
        <end position="1018"/>
    </location>
</feature>
<feature type="region of interest" description="Disordered" evidence="1">
    <location>
        <begin position="453"/>
        <end position="473"/>
    </location>
</feature>
<feature type="compositionally biased region" description="Basic and acidic residues" evidence="1">
    <location>
        <begin position="238"/>
        <end position="250"/>
    </location>
</feature>
<feature type="region of interest" description="Disordered" evidence="1">
    <location>
        <begin position="238"/>
        <end position="429"/>
    </location>
</feature>
<feature type="compositionally biased region" description="Polar residues" evidence="1">
    <location>
        <begin position="1231"/>
        <end position="1245"/>
    </location>
</feature>
<feature type="compositionally biased region" description="Polar residues" evidence="1">
    <location>
        <begin position="1355"/>
        <end position="1364"/>
    </location>
</feature>
<feature type="compositionally biased region" description="Basic and acidic residues" evidence="1">
    <location>
        <begin position="60"/>
        <end position="84"/>
    </location>
</feature>
<feature type="compositionally biased region" description="Low complexity" evidence="1">
    <location>
        <begin position="1269"/>
        <end position="1282"/>
    </location>
</feature>
<feature type="region of interest" description="Disordered" evidence="1">
    <location>
        <begin position="1090"/>
        <end position="1111"/>
    </location>
</feature>
<evidence type="ECO:0000256" key="1">
    <source>
        <dbReference type="SAM" id="MobiDB-lite"/>
    </source>
</evidence>
<feature type="region of interest" description="Disordered" evidence="1">
    <location>
        <begin position="1353"/>
        <end position="1385"/>
    </location>
</feature>
<name>A0A6A6SQL5_9PLEO</name>
<feature type="region of interest" description="Disordered" evidence="1">
    <location>
        <begin position="1404"/>
        <end position="1436"/>
    </location>
</feature>
<feature type="compositionally biased region" description="Polar residues" evidence="1">
    <location>
        <begin position="306"/>
        <end position="316"/>
    </location>
</feature>
<feature type="compositionally biased region" description="Basic and acidic residues" evidence="1">
    <location>
        <begin position="1365"/>
        <end position="1382"/>
    </location>
</feature>
<gene>
    <name evidence="2" type="ORF">K491DRAFT_761958</name>
</gene>
<sequence length="1441" mass="158522">MPELPDTKKQSAIKDSEADESDEWAQSTLQGIEAAAGYHEGENSGSGDSSPDSYVTAKEWQSDDDKAPKNPHDPHQTDVQRDSEQLTSDQLTSASRKPSPTPSLTPSEIIRFSTLPRPKPRRKKGKGVVENEIPDMPVSDDEKDSNEQFEQIYGGGYGSKPNWIRGSDNVQEPPANPDTSRQVGTPSSNRNPARRTDQELRDLPANTPLYIELPDQEGQSALAAMQRRQIAEWAAVAERRRPYDESREQLQAHTTRKHNYLAPKRRFEVDPDERPERESIRPGHYHGRGGISPSMRTIDREPLSEMASNTTPTYRQGYNPVMITPGASKSSYDPSAPIFRPAASERNPQPLPFRPTQARPAKEVRERTKNDEEDKINSYTSSSMSPSPYPPYVGQQPSKTLQSSPSPSQVAREPSLSSASVDQTRMSRVGMKIQRARAAVGNTRELLQTLSKNEHARGVGEQSGDIRNSTLNSTIHDSRNTAKTVMDTEEEATSDDLVQKAIKEAKSITKELEEKIMKEVEVKIMKGLDEKITKQLEAKVPKDLQEKIIKKFDKKNNDFKSDPTIYLGAAAFAKRASKSNKVPLSVDRSPGSTKITSAQLNHAKDKEPAPEIVFKRKKSKSEEALEAMVKEVAAAETAKKVADVKLAMKLRSATADDKAKEDARAEVKRAEAYLADMKAYKDSCEKMATMEDLKEQQKAAVKHKNMADIKAAMKLKSATADEQEKADAQADAKRADAKLAHVETRLAALKADMKEKEALQAALTAEQPSTKEEKAQGDINIGPPKIQSSKTEQPKTDTTVESKVTSGKITARNSQESMKSVYLTPETKSSTSASSIDSSSGQSASSDEDKKNDSDTDWVMLGNARGSQEQLQPGDMEVVERPHLGQEEYNGTVQKSKPSHVAFDELSPVLSRSNQCPVETTTSKISYLEGKLRWSLSGSLRKSASSTTYNSETLPKPGRPSLAMSTSRKSHAYNPKTTSSATKPLPRASALLSTSKSPSSTISRETSTPTNHASVRISPTPVSPLQTFPSSSYIIFPYHDLVSTNIQQTLGKGRDEAFDELFNILLKEDVKNMLGRKDIVDEVHGMVDVETEDGSGSEMDRLVKKSRRKGKDVKNVVAEEKIRVSSVLGEKDQDSTIGVSRRKEKGSESVLKTSGNSGTRGHGSVIPPKSKQTKGKTQPKHGDVGYNPLKSPSVEDFFASTEDPSHPDTLLPGPLSPASSSLSHSTTPQSNFQNYNYTRTPSVSPTLQTTNFRTIKDPTQLFSTPLTSLTKAATTSSSSTSKKTSEKNDGMWRPSPTSFDTPSIILSTLGTLHDPNPDNAHDDAQILIHKVTKAVFVRRQDGRVYAVEFGDASPKISTSSSGKTQTERKVKMKDSKGSKDSMADDSLEARIALALQDEVYENRDRAGNVRAEEAQVQKQKQKRKTERERERGDLECGWVLL</sequence>
<feature type="region of interest" description="Disordered" evidence="1">
    <location>
        <begin position="760"/>
        <end position="897"/>
    </location>
</feature>
<feature type="compositionally biased region" description="Polar residues" evidence="1">
    <location>
        <begin position="85"/>
        <end position="106"/>
    </location>
</feature>
<feature type="region of interest" description="Disordered" evidence="1">
    <location>
        <begin position="1127"/>
        <end position="1245"/>
    </location>
</feature>
<feature type="compositionally biased region" description="Polar residues" evidence="1">
    <location>
        <begin position="177"/>
        <end position="191"/>
    </location>
</feature>
<feature type="compositionally biased region" description="Basic and acidic residues" evidence="1">
    <location>
        <begin position="360"/>
        <end position="376"/>
    </location>
</feature>
<evidence type="ECO:0000313" key="3">
    <source>
        <dbReference type="Proteomes" id="UP000799324"/>
    </source>
</evidence>